<feature type="signal peptide" evidence="1">
    <location>
        <begin position="1"/>
        <end position="18"/>
    </location>
</feature>
<name>K6WA20_9ACTN</name>
<reference evidence="2 3" key="1">
    <citation type="submission" date="2012-08" db="EMBL/GenBank/DDBJ databases">
        <title>Whole genome shotgun sequence of Gordonia rhizosphera NBRC 16068.</title>
        <authorList>
            <person name="Takarada H."/>
            <person name="Isaki S."/>
            <person name="Hosoyama A."/>
            <person name="Tsuchikane K."/>
            <person name="Katsumata H."/>
            <person name="Baba S."/>
            <person name="Ohji S."/>
            <person name="Yamazaki S."/>
            <person name="Fujita N."/>
        </authorList>
    </citation>
    <scope>NUCLEOTIDE SEQUENCE [LARGE SCALE GENOMIC DNA]</scope>
    <source>
        <strain evidence="2 3">NBRC 16068</strain>
    </source>
</reference>
<dbReference type="STRING" id="1108045.GORHZ_048_00340"/>
<gene>
    <name evidence="2" type="ORF">GORHZ_048_00340</name>
</gene>
<dbReference type="eggNOG" id="COG1073">
    <property type="taxonomic scope" value="Bacteria"/>
</dbReference>
<dbReference type="SUPFAM" id="SSF53474">
    <property type="entry name" value="alpha/beta-Hydrolases"/>
    <property type="match status" value="1"/>
</dbReference>
<dbReference type="EMBL" id="BAHC01000048">
    <property type="protein sequence ID" value="GAB89057.1"/>
    <property type="molecule type" value="Genomic_DNA"/>
</dbReference>
<comment type="caution">
    <text evidence="2">The sequence shown here is derived from an EMBL/GenBank/DDBJ whole genome shotgun (WGS) entry which is preliminary data.</text>
</comment>
<evidence type="ECO:0000313" key="2">
    <source>
        <dbReference type="EMBL" id="GAB89057.1"/>
    </source>
</evidence>
<dbReference type="RefSeq" id="WP_006330926.1">
    <property type="nucleotide sequence ID" value="NZ_BAHC01000048.1"/>
</dbReference>
<dbReference type="InterPro" id="IPR029058">
    <property type="entry name" value="AB_hydrolase_fold"/>
</dbReference>
<accession>K6WA20</accession>
<dbReference type="Proteomes" id="UP000008363">
    <property type="component" value="Unassembled WGS sequence"/>
</dbReference>
<evidence type="ECO:0008006" key="4">
    <source>
        <dbReference type="Google" id="ProtNLM"/>
    </source>
</evidence>
<evidence type="ECO:0000256" key="1">
    <source>
        <dbReference type="SAM" id="SignalP"/>
    </source>
</evidence>
<keyword evidence="3" id="KW-1185">Reference proteome</keyword>
<evidence type="ECO:0000313" key="3">
    <source>
        <dbReference type="Proteomes" id="UP000008363"/>
    </source>
</evidence>
<feature type="chain" id="PRO_5038396906" description="Alpha/beta hydrolase" evidence="1">
    <location>
        <begin position="19"/>
        <end position="323"/>
    </location>
</feature>
<keyword evidence="1" id="KW-0732">Signal</keyword>
<protein>
    <recommendedName>
        <fullName evidence="4">Alpha/beta hydrolase</fullName>
    </recommendedName>
</protein>
<dbReference type="AlphaFoldDB" id="K6WA20"/>
<proteinExistence type="predicted"/>
<organism evidence="2 3">
    <name type="scientific">Gordonia rhizosphera NBRC 16068</name>
    <dbReference type="NCBI Taxonomy" id="1108045"/>
    <lineage>
        <taxon>Bacteria</taxon>
        <taxon>Bacillati</taxon>
        <taxon>Actinomycetota</taxon>
        <taxon>Actinomycetes</taxon>
        <taxon>Mycobacteriales</taxon>
        <taxon>Gordoniaceae</taxon>
        <taxon>Gordonia</taxon>
    </lineage>
</organism>
<sequence>MTVCAVACAVGLIAPAYAAAQPTSAAGRSVSADTYITTTCAGQPMRVPVTWYLPNREPTGLVWLQHGFSRTAKNLGQLAGSLSDDGLLVAATTLRSINLSGCAVALNSVDNTAFVKGLATAFGAHSTPGSPVFRSLERAAKHTRSGTVVMPQKMVFAGHSAGGEVALTAANQLRMADPGGYHILAGLMLFDPVNSFFGNNFQAATVDLGAARLPIRVIASQPSMSNIAGLGVWWLEQGTRQKFLGVRLTTGIHIDVEGDTTDLIGEASELAVPRPRNGRVLRRLSGQWISDMLTGDTSTAYYPGGDYYRLLIHSHTVTTLPVG</sequence>
<dbReference type="Gene3D" id="3.40.50.1820">
    <property type="entry name" value="alpha/beta hydrolase"/>
    <property type="match status" value="1"/>
</dbReference>